<accession>A0ABY8EUA4</accession>
<evidence type="ECO:0008006" key="4">
    <source>
        <dbReference type="Google" id="ProtNLM"/>
    </source>
</evidence>
<feature type="compositionally biased region" description="Acidic residues" evidence="1">
    <location>
        <begin position="43"/>
        <end position="52"/>
    </location>
</feature>
<gene>
    <name evidence="2" type="ORF">GLX27_003204</name>
</gene>
<evidence type="ECO:0000313" key="2">
    <source>
        <dbReference type="EMBL" id="WFD48534.1"/>
    </source>
</evidence>
<feature type="compositionally biased region" description="Low complexity" evidence="1">
    <location>
        <begin position="53"/>
        <end position="64"/>
    </location>
</feature>
<dbReference type="Proteomes" id="UP000818624">
    <property type="component" value="Chromosome 3"/>
</dbReference>
<sequence length="193" mass="21930">MAEEELTNKERRKARKAERAQAREAEAPKKKRRAESEVPDVAAAEEPEEAEAADLSASASADLPAADDEDPPLSHKERRKRRRMEKAEARTSEAHDTPSTPSAPARPKRSPYSVWIGNLAFSTTQEQLTEWLRDHDIEGISRVHMPQGVRKFEYNKGYVACLTLALRMWICRRRRRSKHAWPCLKSSWPGAGC</sequence>
<keyword evidence="3" id="KW-1185">Reference proteome</keyword>
<evidence type="ECO:0000256" key="1">
    <source>
        <dbReference type="SAM" id="MobiDB-lite"/>
    </source>
</evidence>
<name>A0ABY8EUA4_MALFU</name>
<dbReference type="Gene3D" id="3.30.70.330">
    <property type="match status" value="1"/>
</dbReference>
<dbReference type="SUPFAM" id="SSF54928">
    <property type="entry name" value="RNA-binding domain, RBD"/>
    <property type="match status" value="1"/>
</dbReference>
<organism evidence="2 3">
    <name type="scientific">Malassezia furfur</name>
    <name type="common">Pityriasis versicolor infection agent</name>
    <name type="synonym">Pityrosporum furfur</name>
    <dbReference type="NCBI Taxonomy" id="55194"/>
    <lineage>
        <taxon>Eukaryota</taxon>
        <taxon>Fungi</taxon>
        <taxon>Dikarya</taxon>
        <taxon>Basidiomycota</taxon>
        <taxon>Ustilaginomycotina</taxon>
        <taxon>Malasseziomycetes</taxon>
        <taxon>Malasseziales</taxon>
        <taxon>Malasseziaceae</taxon>
        <taxon>Malassezia</taxon>
    </lineage>
</organism>
<feature type="region of interest" description="Disordered" evidence="1">
    <location>
        <begin position="1"/>
        <end position="109"/>
    </location>
</feature>
<feature type="compositionally biased region" description="Basic and acidic residues" evidence="1">
    <location>
        <begin position="17"/>
        <end position="28"/>
    </location>
</feature>
<feature type="compositionally biased region" description="Basic and acidic residues" evidence="1">
    <location>
        <begin position="85"/>
        <end position="96"/>
    </location>
</feature>
<evidence type="ECO:0000313" key="3">
    <source>
        <dbReference type="Proteomes" id="UP000818624"/>
    </source>
</evidence>
<dbReference type="EMBL" id="CP046236">
    <property type="protein sequence ID" value="WFD48534.1"/>
    <property type="molecule type" value="Genomic_DNA"/>
</dbReference>
<protein>
    <recommendedName>
        <fullName evidence="4">RRM domain-containing protein</fullName>
    </recommendedName>
</protein>
<dbReference type="InterPro" id="IPR035979">
    <property type="entry name" value="RBD_domain_sf"/>
</dbReference>
<proteinExistence type="predicted"/>
<reference evidence="2 3" key="1">
    <citation type="journal article" date="2020" name="Elife">
        <title>Loss of centromere function drives karyotype evolution in closely related Malassezia species.</title>
        <authorList>
            <person name="Sankaranarayanan S.R."/>
            <person name="Ianiri G."/>
            <person name="Coelho M.A."/>
            <person name="Reza M.H."/>
            <person name="Thimmappa B.C."/>
            <person name="Ganguly P."/>
            <person name="Vadnala R.N."/>
            <person name="Sun S."/>
            <person name="Siddharthan R."/>
            <person name="Tellgren-Roth C."/>
            <person name="Dawson T.L."/>
            <person name="Heitman J."/>
            <person name="Sanyal K."/>
        </authorList>
    </citation>
    <scope>NUCLEOTIDE SEQUENCE [LARGE SCALE GENOMIC DNA]</scope>
    <source>
        <strain evidence="2">CBS14141</strain>
    </source>
</reference>
<dbReference type="InterPro" id="IPR012677">
    <property type="entry name" value="Nucleotide-bd_a/b_plait_sf"/>
</dbReference>